<keyword evidence="4" id="KW-1185">Reference proteome</keyword>
<dbReference type="SUPFAM" id="SSF54373">
    <property type="entry name" value="FAD-linked reductases, C-terminal domain"/>
    <property type="match status" value="1"/>
</dbReference>
<sequence>MGGAGRIDGGPRSAIVVGAGIVGLSTAWFLQERGVEVTVVDRMGVAAGASWGNAGWISPGLTLPLNSPSVLRRGLSSLLDPASPLHIPLRADASLALFLLQFAANCRRSSWNRVARANAPLDEECIEAFDVLVANGVDAPVTDAPVTALFRTTDEADAMIRELRKFEKSGHPLFITGLSGAALREQVPLASAAVGAGLNINGQRFVDPGRFVRSLGRAVEERGATMRILEVSDVVCISNGASVYPRSAPPLRADVAVIATGAGLARLAGHRVRVPVRSARGYSFTVPVDRPVPGPIYLPDARVACTPYKGALRVAGTMEFREPYERPRPERVAAIVDSAGPLLRGVRWSERTDTWVGARPVTPDGRALIGETSPGIYVAGGHGMWGLAQGPVTGRLLAEYITTGKQPEVLREFDPLRRVGR</sequence>
<dbReference type="EMBL" id="CP080333">
    <property type="protein sequence ID" value="QYL18201.1"/>
    <property type="molecule type" value="Genomic_DNA"/>
</dbReference>
<gene>
    <name evidence="3" type="ORF">K0O64_06615</name>
</gene>
<dbReference type="InterPro" id="IPR036188">
    <property type="entry name" value="FAD/NAD-bd_sf"/>
</dbReference>
<proteinExistence type="predicted"/>
<accession>A0ABX8VRK1</accession>
<dbReference type="SUPFAM" id="SSF51971">
    <property type="entry name" value="Nucleotide-binding domain"/>
    <property type="match status" value="1"/>
</dbReference>
<keyword evidence="1" id="KW-0560">Oxidoreductase</keyword>
<reference evidence="3 4" key="1">
    <citation type="submission" date="2021-07" db="EMBL/GenBank/DDBJ databases">
        <title>Whole genome sequencing of non-tuberculosis mycobacteria type-strains.</title>
        <authorList>
            <person name="Igarashi Y."/>
            <person name="Osugi A."/>
            <person name="Mitarai S."/>
        </authorList>
    </citation>
    <scope>NUCLEOTIDE SEQUENCE [LARGE SCALE GENOMIC DNA]</scope>
    <source>
        <strain evidence="3 4">JCM 16370</strain>
    </source>
</reference>
<dbReference type="InterPro" id="IPR006076">
    <property type="entry name" value="FAD-dep_OxRdtase"/>
</dbReference>
<protein>
    <submittedName>
        <fullName evidence="3">FAD-binding oxidoreductase</fullName>
    </submittedName>
</protein>
<dbReference type="PANTHER" id="PTHR13847:SF289">
    <property type="entry name" value="GLYCINE OXIDASE"/>
    <property type="match status" value="1"/>
</dbReference>
<evidence type="ECO:0000313" key="4">
    <source>
        <dbReference type="Proteomes" id="UP000825367"/>
    </source>
</evidence>
<dbReference type="Gene3D" id="3.30.9.10">
    <property type="entry name" value="D-Amino Acid Oxidase, subunit A, domain 2"/>
    <property type="match status" value="1"/>
</dbReference>
<organism evidence="3 4">
    <name type="scientific">Mycolicibacterium pallens</name>
    <dbReference type="NCBI Taxonomy" id="370524"/>
    <lineage>
        <taxon>Bacteria</taxon>
        <taxon>Bacillati</taxon>
        <taxon>Actinomycetota</taxon>
        <taxon>Actinomycetes</taxon>
        <taxon>Mycobacteriales</taxon>
        <taxon>Mycobacteriaceae</taxon>
        <taxon>Mycolicibacterium</taxon>
    </lineage>
</organism>
<evidence type="ECO:0000313" key="3">
    <source>
        <dbReference type="EMBL" id="QYL18201.1"/>
    </source>
</evidence>
<evidence type="ECO:0000256" key="1">
    <source>
        <dbReference type="ARBA" id="ARBA00023002"/>
    </source>
</evidence>
<dbReference type="Proteomes" id="UP000825367">
    <property type="component" value="Chromosome"/>
</dbReference>
<dbReference type="Gene3D" id="3.50.50.60">
    <property type="entry name" value="FAD/NAD(P)-binding domain"/>
    <property type="match status" value="2"/>
</dbReference>
<evidence type="ECO:0000259" key="2">
    <source>
        <dbReference type="Pfam" id="PF01266"/>
    </source>
</evidence>
<dbReference type="RefSeq" id="WP_220046230.1">
    <property type="nucleotide sequence ID" value="NZ_BAAAVX010000003.1"/>
</dbReference>
<dbReference type="Pfam" id="PF01266">
    <property type="entry name" value="DAO"/>
    <property type="match status" value="1"/>
</dbReference>
<feature type="domain" description="FAD dependent oxidoreductase" evidence="2">
    <location>
        <begin position="14"/>
        <end position="399"/>
    </location>
</feature>
<name>A0ABX8VRK1_9MYCO</name>
<dbReference type="PANTHER" id="PTHR13847">
    <property type="entry name" value="SARCOSINE DEHYDROGENASE-RELATED"/>
    <property type="match status" value="1"/>
</dbReference>